<dbReference type="PANTHER" id="PTHR33050:SF7">
    <property type="entry name" value="RIBONUCLEASE H"/>
    <property type="match status" value="1"/>
</dbReference>
<proteinExistence type="predicted"/>
<accession>A0A067S7I4</accession>
<name>A0A067S7I4_GALM3</name>
<dbReference type="SUPFAM" id="SSF56672">
    <property type="entry name" value="DNA/RNA polymerases"/>
    <property type="match status" value="1"/>
</dbReference>
<feature type="non-terminal residue" evidence="1">
    <location>
        <position position="163"/>
    </location>
</feature>
<keyword evidence="2" id="KW-1185">Reference proteome</keyword>
<dbReference type="InterPro" id="IPR043502">
    <property type="entry name" value="DNA/RNA_pol_sf"/>
</dbReference>
<feature type="non-terminal residue" evidence="1">
    <location>
        <position position="1"/>
    </location>
</feature>
<dbReference type="EMBL" id="KL142420">
    <property type="protein sequence ID" value="KDR66781.1"/>
    <property type="molecule type" value="Genomic_DNA"/>
</dbReference>
<evidence type="ECO:0008006" key="3">
    <source>
        <dbReference type="Google" id="ProtNLM"/>
    </source>
</evidence>
<evidence type="ECO:0000313" key="2">
    <source>
        <dbReference type="Proteomes" id="UP000027222"/>
    </source>
</evidence>
<dbReference type="InterPro" id="IPR052055">
    <property type="entry name" value="Hepadnavirus_pol/RT"/>
</dbReference>
<sequence>WSSTNSLVKYEPFDKFMPADQVALMDLWTELGIPFKEKKQVFGSPLTIIGIEVDPNAMSFTLPQSKRLELLNEIEKFCSISLHSRGAKHTLREWQRLAGWINWSFNVFPLLRPCLNSFYGKISGKDAPNAEIWVNNIVREELKWAANHIKNLPGVLLLRTLDW</sequence>
<protein>
    <recommendedName>
        <fullName evidence="3">Reverse transcriptase domain-containing protein</fullName>
    </recommendedName>
</protein>
<dbReference type="HOGENOM" id="CLU_134793_0_0_1"/>
<dbReference type="OrthoDB" id="198652at2759"/>
<dbReference type="PANTHER" id="PTHR33050">
    <property type="entry name" value="REVERSE TRANSCRIPTASE DOMAIN-CONTAINING PROTEIN"/>
    <property type="match status" value="1"/>
</dbReference>
<gene>
    <name evidence="1" type="ORF">GALMADRAFT_29846</name>
</gene>
<dbReference type="AlphaFoldDB" id="A0A067S7I4"/>
<organism evidence="1 2">
    <name type="scientific">Galerina marginata (strain CBS 339.88)</name>
    <dbReference type="NCBI Taxonomy" id="685588"/>
    <lineage>
        <taxon>Eukaryota</taxon>
        <taxon>Fungi</taxon>
        <taxon>Dikarya</taxon>
        <taxon>Basidiomycota</taxon>
        <taxon>Agaricomycotina</taxon>
        <taxon>Agaricomycetes</taxon>
        <taxon>Agaricomycetidae</taxon>
        <taxon>Agaricales</taxon>
        <taxon>Agaricineae</taxon>
        <taxon>Strophariaceae</taxon>
        <taxon>Galerina</taxon>
    </lineage>
</organism>
<dbReference type="STRING" id="685588.A0A067S7I4"/>
<evidence type="ECO:0000313" key="1">
    <source>
        <dbReference type="EMBL" id="KDR66781.1"/>
    </source>
</evidence>
<reference evidence="2" key="1">
    <citation type="journal article" date="2014" name="Proc. Natl. Acad. Sci. U.S.A.">
        <title>Extensive sampling of basidiomycete genomes demonstrates inadequacy of the white-rot/brown-rot paradigm for wood decay fungi.</title>
        <authorList>
            <person name="Riley R."/>
            <person name="Salamov A.A."/>
            <person name="Brown D.W."/>
            <person name="Nagy L.G."/>
            <person name="Floudas D."/>
            <person name="Held B.W."/>
            <person name="Levasseur A."/>
            <person name="Lombard V."/>
            <person name="Morin E."/>
            <person name="Otillar R."/>
            <person name="Lindquist E.A."/>
            <person name="Sun H."/>
            <person name="LaButti K.M."/>
            <person name="Schmutz J."/>
            <person name="Jabbour D."/>
            <person name="Luo H."/>
            <person name="Baker S.E."/>
            <person name="Pisabarro A.G."/>
            <person name="Walton J.D."/>
            <person name="Blanchette R.A."/>
            <person name="Henrissat B."/>
            <person name="Martin F."/>
            <person name="Cullen D."/>
            <person name="Hibbett D.S."/>
            <person name="Grigoriev I.V."/>
        </authorList>
    </citation>
    <scope>NUCLEOTIDE SEQUENCE [LARGE SCALE GENOMIC DNA]</scope>
    <source>
        <strain evidence="2">CBS 339.88</strain>
    </source>
</reference>
<dbReference type="Proteomes" id="UP000027222">
    <property type="component" value="Unassembled WGS sequence"/>
</dbReference>